<proteinExistence type="predicted"/>
<evidence type="ECO:0000313" key="3">
    <source>
        <dbReference type="Proteomes" id="UP000006727"/>
    </source>
</evidence>
<reference evidence="1 3" key="2">
    <citation type="journal article" date="2018" name="Plant J.">
        <title>The Physcomitrella patens chromosome-scale assembly reveals moss genome structure and evolution.</title>
        <authorList>
            <person name="Lang D."/>
            <person name="Ullrich K.K."/>
            <person name="Murat F."/>
            <person name="Fuchs J."/>
            <person name="Jenkins J."/>
            <person name="Haas F.B."/>
            <person name="Piednoel M."/>
            <person name="Gundlach H."/>
            <person name="Van Bel M."/>
            <person name="Meyberg R."/>
            <person name="Vives C."/>
            <person name="Morata J."/>
            <person name="Symeonidi A."/>
            <person name="Hiss M."/>
            <person name="Muchero W."/>
            <person name="Kamisugi Y."/>
            <person name="Saleh O."/>
            <person name="Blanc G."/>
            <person name="Decker E.L."/>
            <person name="van Gessel N."/>
            <person name="Grimwood J."/>
            <person name="Hayes R.D."/>
            <person name="Graham S.W."/>
            <person name="Gunter L.E."/>
            <person name="McDaniel S.F."/>
            <person name="Hoernstein S.N.W."/>
            <person name="Larsson A."/>
            <person name="Li F.W."/>
            <person name="Perroud P.F."/>
            <person name="Phillips J."/>
            <person name="Ranjan P."/>
            <person name="Rokshar D.S."/>
            <person name="Rothfels C.J."/>
            <person name="Schneider L."/>
            <person name="Shu S."/>
            <person name="Stevenson D.W."/>
            <person name="Thummler F."/>
            <person name="Tillich M."/>
            <person name="Villarreal Aguilar J.C."/>
            <person name="Widiez T."/>
            <person name="Wong G.K."/>
            <person name="Wymore A."/>
            <person name="Zhang Y."/>
            <person name="Zimmer A.D."/>
            <person name="Quatrano R.S."/>
            <person name="Mayer K.F.X."/>
            <person name="Goodstein D."/>
            <person name="Casacuberta J.M."/>
            <person name="Vandepoele K."/>
            <person name="Reski R."/>
            <person name="Cuming A.C."/>
            <person name="Tuskan G.A."/>
            <person name="Maumus F."/>
            <person name="Salse J."/>
            <person name="Schmutz J."/>
            <person name="Rensing S.A."/>
        </authorList>
    </citation>
    <scope>NUCLEOTIDE SEQUENCE [LARGE SCALE GENOMIC DNA]</scope>
    <source>
        <strain evidence="2 3">cv. Gransden 2004</strain>
    </source>
</reference>
<gene>
    <name evidence="1" type="ORF">PHYPA_004001</name>
</gene>
<dbReference type="Proteomes" id="UP000006727">
    <property type="component" value="Chromosome 3"/>
</dbReference>
<sequence>MKDSKYKVYHMYDFVCFFYDNIEGIIHVFYSRAIMELDSTAN</sequence>
<reference evidence="2" key="3">
    <citation type="submission" date="2020-12" db="UniProtKB">
        <authorList>
            <consortium name="EnsemblPlants"/>
        </authorList>
    </citation>
    <scope>IDENTIFICATION</scope>
</reference>
<organism evidence="1">
    <name type="scientific">Physcomitrium patens</name>
    <name type="common">Spreading-leaved earth moss</name>
    <name type="synonym">Physcomitrella patens</name>
    <dbReference type="NCBI Taxonomy" id="3218"/>
    <lineage>
        <taxon>Eukaryota</taxon>
        <taxon>Viridiplantae</taxon>
        <taxon>Streptophyta</taxon>
        <taxon>Embryophyta</taxon>
        <taxon>Bryophyta</taxon>
        <taxon>Bryophytina</taxon>
        <taxon>Bryopsida</taxon>
        <taxon>Funariidae</taxon>
        <taxon>Funariales</taxon>
        <taxon>Funariaceae</taxon>
        <taxon>Physcomitrium</taxon>
    </lineage>
</organism>
<protein>
    <submittedName>
        <fullName evidence="1 2">Uncharacterized protein</fullName>
    </submittedName>
</protein>
<evidence type="ECO:0000313" key="1">
    <source>
        <dbReference type="EMBL" id="PNR57008.1"/>
    </source>
</evidence>
<dbReference type="Gramene" id="Pp3c3_4460V3.1">
    <property type="protein sequence ID" value="Pp3c3_4460V3.1"/>
    <property type="gene ID" value="Pp3c3_4460"/>
</dbReference>
<dbReference type="AlphaFoldDB" id="A0A2K1KTB3"/>
<accession>A0A2K1KTB3</accession>
<dbReference type="EnsemblPlants" id="Pp3c3_4460V3.1">
    <property type="protein sequence ID" value="Pp3c3_4460V3.1"/>
    <property type="gene ID" value="Pp3c3_4460"/>
</dbReference>
<name>A0A2K1KTB3_PHYPA</name>
<evidence type="ECO:0000313" key="2">
    <source>
        <dbReference type="EnsemblPlants" id="Pp3c3_4460V3.1"/>
    </source>
</evidence>
<dbReference type="InParanoid" id="A0A2K1KTB3"/>
<reference evidence="1 3" key="1">
    <citation type="journal article" date="2008" name="Science">
        <title>The Physcomitrella genome reveals evolutionary insights into the conquest of land by plants.</title>
        <authorList>
            <person name="Rensing S."/>
            <person name="Lang D."/>
            <person name="Zimmer A."/>
            <person name="Terry A."/>
            <person name="Salamov A."/>
            <person name="Shapiro H."/>
            <person name="Nishiyama T."/>
            <person name="Perroud P.-F."/>
            <person name="Lindquist E."/>
            <person name="Kamisugi Y."/>
            <person name="Tanahashi T."/>
            <person name="Sakakibara K."/>
            <person name="Fujita T."/>
            <person name="Oishi K."/>
            <person name="Shin-I T."/>
            <person name="Kuroki Y."/>
            <person name="Toyoda A."/>
            <person name="Suzuki Y."/>
            <person name="Hashimoto A."/>
            <person name="Yamaguchi K."/>
            <person name="Sugano A."/>
            <person name="Kohara Y."/>
            <person name="Fujiyama A."/>
            <person name="Anterola A."/>
            <person name="Aoki S."/>
            <person name="Ashton N."/>
            <person name="Barbazuk W.B."/>
            <person name="Barker E."/>
            <person name="Bennetzen J."/>
            <person name="Bezanilla M."/>
            <person name="Blankenship R."/>
            <person name="Cho S.H."/>
            <person name="Dutcher S."/>
            <person name="Estelle M."/>
            <person name="Fawcett J.A."/>
            <person name="Gundlach H."/>
            <person name="Hanada K."/>
            <person name="Heyl A."/>
            <person name="Hicks K.A."/>
            <person name="Hugh J."/>
            <person name="Lohr M."/>
            <person name="Mayer K."/>
            <person name="Melkozernov A."/>
            <person name="Murata T."/>
            <person name="Nelson D."/>
            <person name="Pils B."/>
            <person name="Prigge M."/>
            <person name="Reiss B."/>
            <person name="Renner T."/>
            <person name="Rombauts S."/>
            <person name="Rushton P."/>
            <person name="Sanderfoot A."/>
            <person name="Schween G."/>
            <person name="Shiu S.-H."/>
            <person name="Stueber K."/>
            <person name="Theodoulou F.L."/>
            <person name="Tu H."/>
            <person name="Van de Peer Y."/>
            <person name="Verrier P.J."/>
            <person name="Waters E."/>
            <person name="Wood A."/>
            <person name="Yang L."/>
            <person name="Cove D."/>
            <person name="Cuming A."/>
            <person name="Hasebe M."/>
            <person name="Lucas S."/>
            <person name="Mishler D.B."/>
            <person name="Reski R."/>
            <person name="Grigoriev I."/>
            <person name="Quatrano R.S."/>
            <person name="Boore J.L."/>
        </authorList>
    </citation>
    <scope>NUCLEOTIDE SEQUENCE [LARGE SCALE GENOMIC DNA]</scope>
    <source>
        <strain evidence="2 3">cv. Gransden 2004</strain>
    </source>
</reference>
<dbReference type="EMBL" id="ABEU02000003">
    <property type="protein sequence ID" value="PNR57008.1"/>
    <property type="molecule type" value="Genomic_DNA"/>
</dbReference>
<keyword evidence="3" id="KW-1185">Reference proteome</keyword>